<evidence type="ECO:0000313" key="1">
    <source>
        <dbReference type="EMBL" id="MED6263276.1"/>
    </source>
</evidence>
<keyword evidence="2" id="KW-1185">Reference proteome</keyword>
<protein>
    <submittedName>
        <fullName evidence="1">Uncharacterized protein</fullName>
    </submittedName>
</protein>
<evidence type="ECO:0000313" key="2">
    <source>
        <dbReference type="Proteomes" id="UP001352852"/>
    </source>
</evidence>
<dbReference type="Proteomes" id="UP001352852">
    <property type="component" value="Unassembled WGS sequence"/>
</dbReference>
<organism evidence="1 2">
    <name type="scientific">Characodon lateralis</name>
    <dbReference type="NCBI Taxonomy" id="208331"/>
    <lineage>
        <taxon>Eukaryota</taxon>
        <taxon>Metazoa</taxon>
        <taxon>Chordata</taxon>
        <taxon>Craniata</taxon>
        <taxon>Vertebrata</taxon>
        <taxon>Euteleostomi</taxon>
        <taxon>Actinopterygii</taxon>
        <taxon>Neopterygii</taxon>
        <taxon>Teleostei</taxon>
        <taxon>Neoteleostei</taxon>
        <taxon>Acanthomorphata</taxon>
        <taxon>Ovalentaria</taxon>
        <taxon>Atherinomorphae</taxon>
        <taxon>Cyprinodontiformes</taxon>
        <taxon>Goodeidae</taxon>
        <taxon>Characodon</taxon>
    </lineage>
</organism>
<comment type="caution">
    <text evidence="1">The sequence shown here is derived from an EMBL/GenBank/DDBJ whole genome shotgun (WGS) entry which is preliminary data.</text>
</comment>
<sequence>MYTYMFFLKFRQNKKSFPLPLSRQAVPEPRRRSHIVDGKSLRCHFVPHGAREAGWIAARRLLEVRRLASDPLLSACSMPLIRWLASAMRWARWKVIFFPPMVAEWKLLPPFVQLQLHETNKHTIKHKETGKSGSD</sequence>
<accession>A0ABU7CKI7</accession>
<reference evidence="1 2" key="1">
    <citation type="submission" date="2021-06" db="EMBL/GenBank/DDBJ databases">
        <authorList>
            <person name="Palmer J.M."/>
        </authorList>
    </citation>
    <scope>NUCLEOTIDE SEQUENCE [LARGE SCALE GENOMIC DNA]</scope>
    <source>
        <strain evidence="1 2">CL_MEX2019</strain>
        <tissue evidence="1">Muscle</tissue>
    </source>
</reference>
<gene>
    <name evidence="1" type="ORF">CHARACLAT_002859</name>
</gene>
<name>A0ABU7CKI7_9TELE</name>
<proteinExistence type="predicted"/>
<dbReference type="EMBL" id="JAHUTJ010000118">
    <property type="protein sequence ID" value="MED6263276.1"/>
    <property type="molecule type" value="Genomic_DNA"/>
</dbReference>